<evidence type="ECO:0000256" key="1">
    <source>
        <dbReference type="ARBA" id="ARBA00022722"/>
    </source>
</evidence>
<accession>A0AAD8THP1</accession>
<organism evidence="5 6">
    <name type="scientific">Lolium multiflorum</name>
    <name type="common">Italian ryegrass</name>
    <name type="synonym">Lolium perenne subsp. multiflorum</name>
    <dbReference type="NCBI Taxonomy" id="4521"/>
    <lineage>
        <taxon>Eukaryota</taxon>
        <taxon>Viridiplantae</taxon>
        <taxon>Streptophyta</taxon>
        <taxon>Embryophyta</taxon>
        <taxon>Tracheophyta</taxon>
        <taxon>Spermatophyta</taxon>
        <taxon>Magnoliopsida</taxon>
        <taxon>Liliopsida</taxon>
        <taxon>Poales</taxon>
        <taxon>Poaceae</taxon>
        <taxon>BOP clade</taxon>
        <taxon>Pooideae</taxon>
        <taxon>Poodae</taxon>
        <taxon>Poeae</taxon>
        <taxon>Poeae Chloroplast Group 2 (Poeae type)</taxon>
        <taxon>Loliodinae</taxon>
        <taxon>Loliinae</taxon>
        <taxon>Lolium</taxon>
    </lineage>
</organism>
<keyword evidence="6" id="KW-1185">Reference proteome</keyword>
<gene>
    <name evidence="5" type="ORF">QYE76_042740</name>
</gene>
<dbReference type="Pfam" id="PF01612">
    <property type="entry name" value="DNA_pol_A_exo1"/>
    <property type="match status" value="1"/>
</dbReference>
<keyword evidence="1" id="KW-0540">Nuclease</keyword>
<dbReference type="SUPFAM" id="SSF53098">
    <property type="entry name" value="Ribonuclease H-like"/>
    <property type="match status" value="1"/>
</dbReference>
<dbReference type="EMBL" id="JAUUTY010000002">
    <property type="protein sequence ID" value="KAK1681892.1"/>
    <property type="molecule type" value="Genomic_DNA"/>
</dbReference>
<dbReference type="Proteomes" id="UP001231189">
    <property type="component" value="Unassembled WGS sequence"/>
</dbReference>
<dbReference type="InterPro" id="IPR012337">
    <property type="entry name" value="RNaseH-like_sf"/>
</dbReference>
<dbReference type="InterPro" id="IPR002562">
    <property type="entry name" value="3'-5'_exonuclease_dom"/>
</dbReference>
<dbReference type="GO" id="GO:0003676">
    <property type="term" value="F:nucleic acid binding"/>
    <property type="evidence" value="ECO:0007669"/>
    <property type="project" value="InterPro"/>
</dbReference>
<name>A0AAD8THP1_LOLMU</name>
<dbReference type="InterPro" id="IPR051132">
    <property type="entry name" value="3-5_Exonuclease_domain"/>
</dbReference>
<dbReference type="GO" id="GO:0008408">
    <property type="term" value="F:3'-5' exonuclease activity"/>
    <property type="evidence" value="ECO:0007669"/>
    <property type="project" value="InterPro"/>
</dbReference>
<dbReference type="InterPro" id="IPR036397">
    <property type="entry name" value="RNaseH_sf"/>
</dbReference>
<evidence type="ECO:0000313" key="6">
    <source>
        <dbReference type="Proteomes" id="UP001231189"/>
    </source>
</evidence>
<comment type="caution">
    <text evidence="5">The sequence shown here is derived from an EMBL/GenBank/DDBJ whole genome shotgun (WGS) entry which is preliminary data.</text>
</comment>
<protein>
    <recommendedName>
        <fullName evidence="4">3'-5' exonuclease domain-containing protein</fullName>
    </recommendedName>
</protein>
<dbReference type="GO" id="GO:0006139">
    <property type="term" value="P:nucleobase-containing compound metabolic process"/>
    <property type="evidence" value="ECO:0007669"/>
    <property type="project" value="InterPro"/>
</dbReference>
<evidence type="ECO:0000256" key="3">
    <source>
        <dbReference type="SAM" id="MobiDB-lite"/>
    </source>
</evidence>
<sequence length="337" mass="38052">MENYSLLMGAAVMKMAVEMAAVSMEKPSGGTSRSGGCRTETLSPDLGFAMAAALEGFAYRGLFLPPFCPNPGRSSTASQCSLPPTLSMASASSSVVAGDEKSTTEKYRILAHGSTYIDVVYTNEAATVDRILRMYEGWLDEDEDRFKFVGLDLEYDSSGHKLAVMQIAMREHVLVFHYIRCKDHCPRLLTFLKDKQYTFTSVDKRNDTKVLRAAGLPVPEERHIDIQDIFKIKGQPQAGMADLAAKLIDPKFANMKKEFKYNRRRKEGHSFWECKPLSWMNLEYAAIDGYLSYEIYNKIYTVNEGQAHLQRSGHICPRCKNQDESSSMNKRQKQAWE</sequence>
<dbReference type="PANTHER" id="PTHR13620">
    <property type="entry name" value="3-5 EXONUCLEASE"/>
    <property type="match status" value="1"/>
</dbReference>
<dbReference type="PANTHER" id="PTHR13620:SF75">
    <property type="entry name" value="UBIQUITIN-LIKE DOMAIN-CONTAINING PROTEIN"/>
    <property type="match status" value="1"/>
</dbReference>
<dbReference type="GO" id="GO:0005634">
    <property type="term" value="C:nucleus"/>
    <property type="evidence" value="ECO:0007669"/>
    <property type="project" value="TreeGrafter"/>
</dbReference>
<evidence type="ECO:0000256" key="2">
    <source>
        <dbReference type="ARBA" id="ARBA00022801"/>
    </source>
</evidence>
<dbReference type="GO" id="GO:0005737">
    <property type="term" value="C:cytoplasm"/>
    <property type="evidence" value="ECO:0007669"/>
    <property type="project" value="TreeGrafter"/>
</dbReference>
<proteinExistence type="predicted"/>
<evidence type="ECO:0000313" key="5">
    <source>
        <dbReference type="EMBL" id="KAK1681892.1"/>
    </source>
</evidence>
<dbReference type="AlphaFoldDB" id="A0AAD8THP1"/>
<reference evidence="5" key="1">
    <citation type="submission" date="2023-07" db="EMBL/GenBank/DDBJ databases">
        <title>A chromosome-level genome assembly of Lolium multiflorum.</title>
        <authorList>
            <person name="Chen Y."/>
            <person name="Copetti D."/>
            <person name="Kolliker R."/>
            <person name="Studer B."/>
        </authorList>
    </citation>
    <scope>NUCLEOTIDE SEQUENCE</scope>
    <source>
        <strain evidence="5">02402/16</strain>
        <tissue evidence="5">Leaf</tissue>
    </source>
</reference>
<feature type="region of interest" description="Disordered" evidence="3">
    <location>
        <begin position="318"/>
        <end position="337"/>
    </location>
</feature>
<keyword evidence="2" id="KW-0378">Hydrolase</keyword>
<evidence type="ECO:0000259" key="4">
    <source>
        <dbReference type="Pfam" id="PF01612"/>
    </source>
</evidence>
<feature type="domain" description="3'-5' exonuclease" evidence="4">
    <location>
        <begin position="147"/>
        <end position="299"/>
    </location>
</feature>
<dbReference type="Gene3D" id="3.30.420.10">
    <property type="entry name" value="Ribonuclease H-like superfamily/Ribonuclease H"/>
    <property type="match status" value="1"/>
</dbReference>